<protein>
    <submittedName>
        <fullName evidence="2">GNAT family N-acetyltransferase</fullName>
    </submittedName>
</protein>
<dbReference type="PANTHER" id="PTHR42791">
    <property type="entry name" value="GNAT FAMILY ACETYLTRANSFERASE"/>
    <property type="match status" value="1"/>
</dbReference>
<dbReference type="InterPro" id="IPR016181">
    <property type="entry name" value="Acyl_CoA_acyltransferase"/>
</dbReference>
<proteinExistence type="predicted"/>
<evidence type="ECO:0000259" key="1">
    <source>
        <dbReference type="PROSITE" id="PS51186"/>
    </source>
</evidence>
<gene>
    <name evidence="2" type="ORF">P5G46_08475</name>
</gene>
<dbReference type="SUPFAM" id="SSF55729">
    <property type="entry name" value="Acyl-CoA N-acyltransferases (Nat)"/>
    <property type="match status" value="1"/>
</dbReference>
<dbReference type="InterPro" id="IPR052523">
    <property type="entry name" value="Trichothecene_AcTrans"/>
</dbReference>
<organism evidence="2 3">
    <name type="scientific">Microbacterium mcarthurae</name>
    <dbReference type="NCBI Taxonomy" id="3035918"/>
    <lineage>
        <taxon>Bacteria</taxon>
        <taxon>Bacillati</taxon>
        <taxon>Actinomycetota</taxon>
        <taxon>Actinomycetes</taxon>
        <taxon>Micrococcales</taxon>
        <taxon>Microbacteriaceae</taxon>
        <taxon>Microbacterium</taxon>
    </lineage>
</organism>
<dbReference type="RefSeq" id="WP_408905463.1">
    <property type="nucleotide sequence ID" value="NZ_JAROCE010000002.1"/>
</dbReference>
<dbReference type="Gene3D" id="3.40.630.30">
    <property type="match status" value="1"/>
</dbReference>
<dbReference type="EMBL" id="JAROCE010000002">
    <property type="protein sequence ID" value="MFM2720538.1"/>
    <property type="molecule type" value="Genomic_DNA"/>
</dbReference>
<dbReference type="InterPro" id="IPR000182">
    <property type="entry name" value="GNAT_dom"/>
</dbReference>
<accession>A0ABW9GFH2</accession>
<dbReference type="CDD" id="cd04301">
    <property type="entry name" value="NAT_SF"/>
    <property type="match status" value="1"/>
</dbReference>
<comment type="caution">
    <text evidence="2">The sequence shown here is derived from an EMBL/GenBank/DDBJ whole genome shotgun (WGS) entry which is preliminary data.</text>
</comment>
<dbReference type="Proteomes" id="UP001630303">
    <property type="component" value="Unassembled WGS sequence"/>
</dbReference>
<name>A0ABW9GFH2_9MICO</name>
<evidence type="ECO:0000313" key="3">
    <source>
        <dbReference type="Proteomes" id="UP001630303"/>
    </source>
</evidence>
<feature type="domain" description="N-acetyltransferase" evidence="1">
    <location>
        <begin position="4"/>
        <end position="201"/>
    </location>
</feature>
<dbReference type="PANTHER" id="PTHR42791:SF1">
    <property type="entry name" value="N-ACETYLTRANSFERASE DOMAIN-CONTAINING PROTEIN"/>
    <property type="match status" value="1"/>
</dbReference>
<dbReference type="PROSITE" id="PS51186">
    <property type="entry name" value="GNAT"/>
    <property type="match status" value="1"/>
</dbReference>
<sequence length="205" mass="21853">MTDPTITPAVADDLDEAAAVLAEAFRLDPVLMAIVPGGGDRDRRLSALFRATLEAGPFVTGTVDLARDDRGRIVGVAAWEGPLGAGGEGARHLRHLPALVRALGLSGLRRAARVSAACRAYRPRQPHWYLAEIGVASTARGLGVGARLLETHLAALDRMRQPAYLESSTVVNRRLYARHGFAELGPIPGIDGAEPMAMLRLPRSL</sequence>
<evidence type="ECO:0000313" key="2">
    <source>
        <dbReference type="EMBL" id="MFM2720538.1"/>
    </source>
</evidence>
<keyword evidence="3" id="KW-1185">Reference proteome</keyword>
<reference evidence="2 3" key="1">
    <citation type="submission" date="2023-03" db="EMBL/GenBank/DDBJ databases">
        <title>MT1 and MT2 Draft Genomes of Novel Species.</title>
        <authorList>
            <person name="Venkateswaran K."/>
        </authorList>
    </citation>
    <scope>NUCLEOTIDE SEQUENCE [LARGE SCALE GENOMIC DNA]</scope>
    <source>
        <strain evidence="2 3">IF8SW-P5</strain>
    </source>
</reference>
<dbReference type="Pfam" id="PF13508">
    <property type="entry name" value="Acetyltransf_7"/>
    <property type="match status" value="1"/>
</dbReference>